<accession>A0ABC9VGN1</accession>
<feature type="transmembrane region" description="Helical" evidence="1">
    <location>
        <begin position="111"/>
        <end position="129"/>
    </location>
</feature>
<keyword evidence="3" id="KW-1185">Reference proteome</keyword>
<dbReference type="Proteomes" id="UP000023566">
    <property type="component" value="Chromosome"/>
</dbReference>
<organism evidence="2 3">
    <name type="scientific">Parageobacillus genomosp. 1</name>
    <dbReference type="NCBI Taxonomy" id="1295642"/>
    <lineage>
        <taxon>Bacteria</taxon>
        <taxon>Bacillati</taxon>
        <taxon>Bacillota</taxon>
        <taxon>Bacilli</taxon>
        <taxon>Bacillales</taxon>
        <taxon>Anoxybacillaceae</taxon>
        <taxon>Parageobacillus</taxon>
    </lineage>
</organism>
<dbReference type="RefSeq" id="WP_043904758.1">
    <property type="nucleotide sequence ID" value="NZ_CM002692.1"/>
</dbReference>
<evidence type="ECO:0000313" key="3">
    <source>
        <dbReference type="Proteomes" id="UP000023566"/>
    </source>
</evidence>
<feature type="transmembrane region" description="Helical" evidence="1">
    <location>
        <begin position="48"/>
        <end position="73"/>
    </location>
</feature>
<dbReference type="AlphaFoldDB" id="A0ABC9VGN1"/>
<keyword evidence="1" id="KW-0812">Transmembrane</keyword>
<keyword evidence="1" id="KW-0472">Membrane</keyword>
<dbReference type="EMBL" id="AOTZ01000004">
    <property type="protein sequence ID" value="EZP77681.1"/>
    <property type="molecule type" value="Genomic_DNA"/>
</dbReference>
<reference evidence="2 3" key="1">
    <citation type="journal article" date="2014" name="Appl. Microbiol. Biotechnol.">
        <title>Transformable facultative thermophile Geobacillus stearothermophilus NUB3621 as a host strain for metabolic engineering.</title>
        <authorList>
            <person name="Blanchard K."/>
            <person name="Robic S."/>
            <person name="Matsumura I."/>
        </authorList>
    </citation>
    <scope>NUCLEOTIDE SEQUENCE [LARGE SCALE GENOMIC DNA]</scope>
    <source>
        <strain evidence="2 3">NUB3621</strain>
    </source>
</reference>
<comment type="caution">
    <text evidence="2">The sequence shown here is derived from an EMBL/GenBank/DDBJ whole genome shotgun (WGS) entry which is preliminary data.</text>
</comment>
<protein>
    <submittedName>
        <fullName evidence="2">Uncharacterized protein</fullName>
    </submittedName>
</protein>
<feature type="transmembrane region" description="Helical" evidence="1">
    <location>
        <begin position="79"/>
        <end position="99"/>
    </location>
</feature>
<feature type="transmembrane region" description="Helical" evidence="1">
    <location>
        <begin position="6"/>
        <end position="28"/>
    </location>
</feature>
<evidence type="ECO:0000256" key="1">
    <source>
        <dbReference type="SAM" id="Phobius"/>
    </source>
</evidence>
<sequence length="175" mass="19459">MSFTLILFIGILGGLVVIFLKKPITGMIGGDYKVVHKLKSAKWFQNHWLGGIFLFAINAVLFFSTGLVLYLLLYFSIPFVHLIVMFLAVVGSIFSWVLINHAWQGAKSNRLKMGFLGSSFYVFLTFVLAYQLVTLKSSYPNEDACMGGIIGLVFSIIVTTVAFITCFTITGFSKK</sequence>
<keyword evidence="1" id="KW-1133">Transmembrane helix</keyword>
<proteinExistence type="predicted"/>
<name>A0ABC9VGN1_9BACL</name>
<feature type="transmembrane region" description="Helical" evidence="1">
    <location>
        <begin position="149"/>
        <end position="172"/>
    </location>
</feature>
<evidence type="ECO:0000313" key="2">
    <source>
        <dbReference type="EMBL" id="EZP77681.1"/>
    </source>
</evidence>
<gene>
    <name evidence="2" type="ORF">H839_08609</name>
</gene>